<dbReference type="EMBL" id="BAABHJ010000001">
    <property type="protein sequence ID" value="GAA4600638.1"/>
    <property type="molecule type" value="Genomic_DNA"/>
</dbReference>
<keyword evidence="4" id="KW-1185">Reference proteome</keyword>
<evidence type="ECO:0000256" key="2">
    <source>
        <dbReference type="SAM" id="MobiDB-lite"/>
    </source>
</evidence>
<dbReference type="Gene3D" id="1.10.630.10">
    <property type="entry name" value="Cytochrome P450"/>
    <property type="match status" value="1"/>
</dbReference>
<reference evidence="4" key="1">
    <citation type="journal article" date="2019" name="Int. J. Syst. Evol. Microbiol.">
        <title>The Global Catalogue of Microorganisms (GCM) 10K type strain sequencing project: providing services to taxonomists for standard genome sequencing and annotation.</title>
        <authorList>
            <consortium name="The Broad Institute Genomics Platform"/>
            <consortium name="The Broad Institute Genome Sequencing Center for Infectious Disease"/>
            <person name="Wu L."/>
            <person name="Ma J."/>
        </authorList>
    </citation>
    <scope>NUCLEOTIDE SEQUENCE [LARGE SCALE GENOMIC DNA]</scope>
    <source>
        <strain evidence="4">JCM 17938</strain>
    </source>
</reference>
<evidence type="ECO:0000313" key="3">
    <source>
        <dbReference type="EMBL" id="GAA4600638.1"/>
    </source>
</evidence>
<dbReference type="RefSeq" id="WP_345346219.1">
    <property type="nucleotide sequence ID" value="NZ_BAABHJ010000001.1"/>
</dbReference>
<name>A0ABP8TCF0_9ACTN</name>
<sequence length="425" mass="46489">MMTDAQSPADRARPVGTPPTEHLAHADAVRLYGPQYQENPTELYREMRRTHGPVVPVLLEGDVPAWLVIGYRELYHVLSNPKLFVRDSRRWNAWDRIPPDWPLMAFIAYQPSVLFTDGPEHQRHSAAISAALAAVDQFELRSQCERIADELIDSFAARGEADLMARYAHPMPVLVSAEMFGLPKTEAPDLARDVMAAMNGGDGAIEAYQRFAAAMLRLLAAKRERPGPDIPSRLLDHPAGLTDEELTHDLIITMTAGQDAMANWIGNTLRLMLTDDRFAVTLSGGRRSAGQALNEVLWEDTPGQNSLGRWATQDTHLGGRLIKAGDGIVLGLAGANADPQVRPDSSAGALGNHAHMAFAHGEHGCPHPAPEIAEIIAQTAVEVLLDRLPDVRLTVSPDELRWRPSMQMRGLTALPVTFTPAHVTG</sequence>
<organism evidence="3 4">
    <name type="scientific">Actinoallomurus liliacearum</name>
    <dbReference type="NCBI Taxonomy" id="1080073"/>
    <lineage>
        <taxon>Bacteria</taxon>
        <taxon>Bacillati</taxon>
        <taxon>Actinomycetota</taxon>
        <taxon>Actinomycetes</taxon>
        <taxon>Streptosporangiales</taxon>
        <taxon>Thermomonosporaceae</taxon>
        <taxon>Actinoallomurus</taxon>
    </lineage>
</organism>
<dbReference type="PRINTS" id="PR00359">
    <property type="entry name" value="BP450"/>
</dbReference>
<dbReference type="Proteomes" id="UP001500212">
    <property type="component" value="Unassembled WGS sequence"/>
</dbReference>
<dbReference type="InterPro" id="IPR036396">
    <property type="entry name" value="Cyt_P450_sf"/>
</dbReference>
<dbReference type="InterPro" id="IPR002397">
    <property type="entry name" value="Cyt_P450_B"/>
</dbReference>
<evidence type="ECO:0000313" key="4">
    <source>
        <dbReference type="Proteomes" id="UP001500212"/>
    </source>
</evidence>
<dbReference type="CDD" id="cd20623">
    <property type="entry name" value="CYP_unk"/>
    <property type="match status" value="1"/>
</dbReference>
<dbReference type="SUPFAM" id="SSF48264">
    <property type="entry name" value="Cytochrome P450"/>
    <property type="match status" value="1"/>
</dbReference>
<comment type="similarity">
    <text evidence="1">Belongs to the cytochrome P450 family.</text>
</comment>
<evidence type="ECO:0000256" key="1">
    <source>
        <dbReference type="ARBA" id="ARBA00010617"/>
    </source>
</evidence>
<accession>A0ABP8TCF0</accession>
<gene>
    <name evidence="3" type="ORF">GCM10023195_00560</name>
</gene>
<comment type="caution">
    <text evidence="3">The sequence shown here is derived from an EMBL/GenBank/DDBJ whole genome shotgun (WGS) entry which is preliminary data.</text>
</comment>
<protein>
    <submittedName>
        <fullName evidence="3">Cytochrome P450</fullName>
    </submittedName>
</protein>
<feature type="region of interest" description="Disordered" evidence="2">
    <location>
        <begin position="1"/>
        <end position="20"/>
    </location>
</feature>
<dbReference type="PANTHER" id="PTHR46696:SF1">
    <property type="entry name" value="CYTOCHROME P450 YJIB-RELATED"/>
    <property type="match status" value="1"/>
</dbReference>
<proteinExistence type="inferred from homology"/>
<dbReference type="PANTHER" id="PTHR46696">
    <property type="entry name" value="P450, PUTATIVE (EUROFUNG)-RELATED"/>
    <property type="match status" value="1"/>
</dbReference>